<accession>A0AAV4C2E4</accession>
<keyword evidence="2" id="KW-1185">Reference proteome</keyword>
<evidence type="ECO:0000313" key="2">
    <source>
        <dbReference type="Proteomes" id="UP000735302"/>
    </source>
</evidence>
<protein>
    <submittedName>
        <fullName evidence="1">Cc8l18.2-like protein</fullName>
    </submittedName>
</protein>
<dbReference type="AlphaFoldDB" id="A0AAV4C2E4"/>
<proteinExistence type="predicted"/>
<dbReference type="Proteomes" id="UP000735302">
    <property type="component" value="Unassembled WGS sequence"/>
</dbReference>
<sequence length="129" mass="14723">MLRFNQWIGVVFATAHGKDPIDGIGGTIKRAVWRAILQQRAIINSASEFAEIAKETCPNIKIFYISNSKEEIASVREDLQKYWKENVPKTIADTRKFHFFKQNCDVEAELEVTEVSIFTTVELGYNGTH</sequence>
<name>A0AAV4C2E4_9GAST</name>
<dbReference type="PANTHER" id="PTHR46601:SF1">
    <property type="entry name" value="ADF-H DOMAIN-CONTAINING PROTEIN"/>
    <property type="match status" value="1"/>
</dbReference>
<gene>
    <name evidence="1" type="ORF">PoB_005335000</name>
</gene>
<reference evidence="1 2" key="1">
    <citation type="journal article" date="2021" name="Elife">
        <title>Chloroplast acquisition without the gene transfer in kleptoplastic sea slugs, Plakobranchus ocellatus.</title>
        <authorList>
            <person name="Maeda T."/>
            <person name="Takahashi S."/>
            <person name="Yoshida T."/>
            <person name="Shimamura S."/>
            <person name="Takaki Y."/>
            <person name="Nagai Y."/>
            <person name="Toyoda A."/>
            <person name="Suzuki Y."/>
            <person name="Arimoto A."/>
            <person name="Ishii H."/>
            <person name="Satoh N."/>
            <person name="Nishiyama T."/>
            <person name="Hasebe M."/>
            <person name="Maruyama T."/>
            <person name="Minagawa J."/>
            <person name="Obokata J."/>
            <person name="Shigenobu S."/>
        </authorList>
    </citation>
    <scope>NUCLEOTIDE SEQUENCE [LARGE SCALE GENOMIC DNA]</scope>
</reference>
<comment type="caution">
    <text evidence="1">The sequence shown here is derived from an EMBL/GenBank/DDBJ whole genome shotgun (WGS) entry which is preliminary data.</text>
</comment>
<organism evidence="1 2">
    <name type="scientific">Plakobranchus ocellatus</name>
    <dbReference type="NCBI Taxonomy" id="259542"/>
    <lineage>
        <taxon>Eukaryota</taxon>
        <taxon>Metazoa</taxon>
        <taxon>Spiralia</taxon>
        <taxon>Lophotrochozoa</taxon>
        <taxon>Mollusca</taxon>
        <taxon>Gastropoda</taxon>
        <taxon>Heterobranchia</taxon>
        <taxon>Euthyneura</taxon>
        <taxon>Panpulmonata</taxon>
        <taxon>Sacoglossa</taxon>
        <taxon>Placobranchoidea</taxon>
        <taxon>Plakobranchidae</taxon>
        <taxon>Plakobranchus</taxon>
    </lineage>
</organism>
<dbReference type="PANTHER" id="PTHR46601">
    <property type="entry name" value="ULP_PROTEASE DOMAIN-CONTAINING PROTEIN"/>
    <property type="match status" value="1"/>
</dbReference>
<evidence type="ECO:0000313" key="1">
    <source>
        <dbReference type="EMBL" id="GFO26845.1"/>
    </source>
</evidence>
<dbReference type="EMBL" id="BLXT01005873">
    <property type="protein sequence ID" value="GFO26845.1"/>
    <property type="molecule type" value="Genomic_DNA"/>
</dbReference>